<accession>A0A645GU80</accession>
<comment type="caution">
    <text evidence="1">The sequence shown here is derived from an EMBL/GenBank/DDBJ whole genome shotgun (WGS) entry which is preliminary data.</text>
</comment>
<dbReference type="AlphaFoldDB" id="A0A645GU80"/>
<protein>
    <submittedName>
        <fullName evidence="1">Uncharacterized protein</fullName>
    </submittedName>
</protein>
<organism evidence="1">
    <name type="scientific">bioreactor metagenome</name>
    <dbReference type="NCBI Taxonomy" id="1076179"/>
    <lineage>
        <taxon>unclassified sequences</taxon>
        <taxon>metagenomes</taxon>
        <taxon>ecological metagenomes</taxon>
    </lineage>
</organism>
<dbReference type="EMBL" id="VSSQ01077005">
    <property type="protein sequence ID" value="MPN27203.1"/>
    <property type="molecule type" value="Genomic_DNA"/>
</dbReference>
<name>A0A645GU80_9ZZZZ</name>
<evidence type="ECO:0000313" key="1">
    <source>
        <dbReference type="EMBL" id="MPN27203.1"/>
    </source>
</evidence>
<sequence>MIQNLIDTMCAVFEDSGIVVDLFFEIRETCYRLKYGKLQPALCVERCFVVLESLKIPACSAHQCEQTND</sequence>
<proteinExistence type="predicted"/>
<reference evidence="1" key="1">
    <citation type="submission" date="2019-08" db="EMBL/GenBank/DDBJ databases">
        <authorList>
            <person name="Kucharzyk K."/>
            <person name="Murdoch R.W."/>
            <person name="Higgins S."/>
            <person name="Loffler F."/>
        </authorList>
    </citation>
    <scope>NUCLEOTIDE SEQUENCE</scope>
</reference>
<gene>
    <name evidence="1" type="ORF">SDC9_174630</name>
</gene>